<organism evidence="4 5">
    <name type="scientific">Neocallimastix californiae</name>
    <dbReference type="NCBI Taxonomy" id="1754190"/>
    <lineage>
        <taxon>Eukaryota</taxon>
        <taxon>Fungi</taxon>
        <taxon>Fungi incertae sedis</taxon>
        <taxon>Chytridiomycota</taxon>
        <taxon>Chytridiomycota incertae sedis</taxon>
        <taxon>Neocallimastigomycetes</taxon>
        <taxon>Neocallimastigales</taxon>
        <taxon>Neocallimastigaceae</taxon>
        <taxon>Neocallimastix</taxon>
    </lineage>
</organism>
<gene>
    <name evidence="4" type="ORF">LY90DRAFT_675811</name>
</gene>
<dbReference type="InterPro" id="IPR029052">
    <property type="entry name" value="Metallo-depent_PP-like"/>
</dbReference>
<accession>A0A1Y2AJG7</accession>
<dbReference type="SUPFAM" id="SSF56300">
    <property type="entry name" value="Metallo-dependent phosphatases"/>
    <property type="match status" value="1"/>
</dbReference>
<dbReference type="STRING" id="1754190.A0A1Y2AJG7"/>
<dbReference type="OrthoDB" id="45365at2759"/>
<dbReference type="PANTHER" id="PTHR14795:SF0">
    <property type="entry name" value="TRANSMEMBRANE PROTEIN 62"/>
    <property type="match status" value="1"/>
</dbReference>
<dbReference type="AlphaFoldDB" id="A0A1Y2AJG7"/>
<keyword evidence="1" id="KW-0812">Transmembrane</keyword>
<dbReference type="Proteomes" id="UP000193920">
    <property type="component" value="Unassembled WGS sequence"/>
</dbReference>
<dbReference type="InterPro" id="IPR056229">
    <property type="entry name" value="Ig_TMM62"/>
</dbReference>
<dbReference type="PANTHER" id="PTHR14795">
    <property type="entry name" value="HELICASE RELATED"/>
    <property type="match status" value="1"/>
</dbReference>
<dbReference type="Pfam" id="PF00149">
    <property type="entry name" value="Metallophos"/>
    <property type="match status" value="1"/>
</dbReference>
<sequence>MNKQWVLDITIATYAISILLYFIFHNGINYKSRNNLGNYQNIITINDKKDTKKNYNSDIIDNKPSNIFYFVQISDIHISEVFTEGSFSHLKCFVENVLPLISPRFVFVTGDITDAAPNNGLQSVQKETEWQAYKKLLDNNEFIQKHDNKTFWFDMRGNHDSFNTPSFDHEANLYKKYSRSQTQSFHINYMTNYGSYTFNSIDATPLHGPSSPYNLFGVINREKIDKLASVYDFAKANKHKHIFTFSHYPQATINFAKTSDARSWNELSKQTSLFFSGHLHDLYLGEALYTHHKNFIELEIKDLKLQGTYRIIAVDHDTINFVDNILPMPEIPYLNKDSLDELLEQHYNFTIEKPIVLITNPQDIQMALPENHFPKLEEKTLTHVRSLIFSEKKINSIELFIDGKKISTIDSLSNENSSFKLVGNDDKNADDYLPLYAMKWDGNEYYDDGKVHTMIVKAYDQDNNVGENTVRFSFDYKREDFRISIIGRKALTFYLPILLPLGCAGLIFMYHFVLAVIPFLYYYNNDENNVNYKEIDQFEMENLNESDSESSDDGHSYHTSKFNKSKQKGLIFRLFIQPFINFASNPYLFYPYHFFYLYNLIGPQIFGNLMSAGDHFGESFVMAFLHGVVAGGQRINFTDGYFYMLKDLIKIQPILFLLMVYLNHCKCRQYFITIIFHILLIFYCLHSRNKIITSYGMFKFFSSPFYSWFIIWEVISIIMLIIKNYKKYPSNYGKIFKRI</sequence>
<keyword evidence="1" id="KW-0472">Membrane</keyword>
<feature type="transmembrane region" description="Helical" evidence="1">
    <location>
        <begin position="5"/>
        <end position="24"/>
    </location>
</feature>
<proteinExistence type="predicted"/>
<keyword evidence="5" id="KW-1185">Reference proteome</keyword>
<keyword evidence="1" id="KW-1133">Transmembrane helix</keyword>
<feature type="transmembrane region" description="Helical" evidence="1">
    <location>
        <begin position="570"/>
        <end position="590"/>
    </location>
</feature>
<dbReference type="InterPro" id="IPR004843">
    <property type="entry name" value="Calcineurin-like_PHP"/>
</dbReference>
<evidence type="ECO:0000259" key="3">
    <source>
        <dbReference type="Pfam" id="PF24384"/>
    </source>
</evidence>
<evidence type="ECO:0000313" key="4">
    <source>
        <dbReference type="EMBL" id="ORY22666.1"/>
    </source>
</evidence>
<evidence type="ECO:0000259" key="2">
    <source>
        <dbReference type="Pfam" id="PF00149"/>
    </source>
</evidence>
<feature type="transmembrane region" description="Helical" evidence="1">
    <location>
        <begin position="669"/>
        <end position="685"/>
    </location>
</feature>
<evidence type="ECO:0000313" key="5">
    <source>
        <dbReference type="Proteomes" id="UP000193920"/>
    </source>
</evidence>
<feature type="domain" description="TMEM62 Ig-like" evidence="3">
    <location>
        <begin position="352"/>
        <end position="472"/>
    </location>
</feature>
<comment type="caution">
    <text evidence="4">The sequence shown here is derived from an EMBL/GenBank/DDBJ whole genome shotgun (WGS) entry which is preliminary data.</text>
</comment>
<feature type="transmembrane region" description="Helical" evidence="1">
    <location>
        <begin position="705"/>
        <end position="722"/>
    </location>
</feature>
<dbReference type="Pfam" id="PF24384">
    <property type="entry name" value="Ig_TMM62"/>
    <property type="match status" value="1"/>
</dbReference>
<feature type="transmembrane region" description="Helical" evidence="1">
    <location>
        <begin position="493"/>
        <end position="523"/>
    </location>
</feature>
<dbReference type="Gene3D" id="3.60.21.10">
    <property type="match status" value="1"/>
</dbReference>
<reference evidence="4 5" key="1">
    <citation type="submission" date="2016-08" db="EMBL/GenBank/DDBJ databases">
        <title>A Parts List for Fungal Cellulosomes Revealed by Comparative Genomics.</title>
        <authorList>
            <consortium name="DOE Joint Genome Institute"/>
            <person name="Haitjema C.H."/>
            <person name="Gilmore S.P."/>
            <person name="Henske J.K."/>
            <person name="Solomon K.V."/>
            <person name="De Groot R."/>
            <person name="Kuo A."/>
            <person name="Mondo S.J."/>
            <person name="Salamov A.A."/>
            <person name="Labutti K."/>
            <person name="Zhao Z."/>
            <person name="Chiniquy J."/>
            <person name="Barry K."/>
            <person name="Brewer H.M."/>
            <person name="Purvine S.O."/>
            <person name="Wright A.T."/>
            <person name="Boxma B."/>
            <person name="Van Alen T."/>
            <person name="Hackstein J.H."/>
            <person name="Baker S.E."/>
            <person name="Grigoriev I.V."/>
            <person name="O'Malley M.A."/>
        </authorList>
    </citation>
    <scope>NUCLEOTIDE SEQUENCE [LARGE SCALE GENOMIC DNA]</scope>
    <source>
        <strain evidence="4 5">G1</strain>
    </source>
</reference>
<dbReference type="GO" id="GO:0016787">
    <property type="term" value="F:hydrolase activity"/>
    <property type="evidence" value="ECO:0007669"/>
    <property type="project" value="InterPro"/>
</dbReference>
<protein>
    <submittedName>
        <fullName evidence="4">Metallo-dependent phosphatase</fullName>
    </submittedName>
</protein>
<name>A0A1Y2AJG7_9FUNG</name>
<dbReference type="EMBL" id="MCOG01000244">
    <property type="protein sequence ID" value="ORY22666.1"/>
    <property type="molecule type" value="Genomic_DNA"/>
</dbReference>
<evidence type="ECO:0000256" key="1">
    <source>
        <dbReference type="SAM" id="Phobius"/>
    </source>
</evidence>
<feature type="domain" description="Calcineurin-like phosphoesterase" evidence="2">
    <location>
        <begin position="70"/>
        <end position="281"/>
    </location>
</feature>